<keyword evidence="4" id="KW-1185">Reference proteome</keyword>
<evidence type="ECO:0000313" key="3">
    <source>
        <dbReference type="EMBL" id="PWY88193.1"/>
    </source>
</evidence>
<feature type="chain" id="PRO_5016419147" description="Secreted protein CSS2 C-terminal domain-containing protein" evidence="1">
    <location>
        <begin position="23"/>
        <end position="215"/>
    </location>
</feature>
<dbReference type="GeneID" id="37061428"/>
<protein>
    <recommendedName>
        <fullName evidence="2">Secreted protein CSS2 C-terminal domain-containing protein</fullName>
    </recommendedName>
</protein>
<dbReference type="Pfam" id="PF20521">
    <property type="entry name" value="DUF6736"/>
    <property type="match status" value="1"/>
</dbReference>
<evidence type="ECO:0000313" key="4">
    <source>
        <dbReference type="Proteomes" id="UP000247233"/>
    </source>
</evidence>
<feature type="domain" description="Secreted protein CSS2 C-terminal" evidence="2">
    <location>
        <begin position="79"/>
        <end position="206"/>
    </location>
</feature>
<keyword evidence="1" id="KW-0732">Signal</keyword>
<gene>
    <name evidence="3" type="ORF">BO70DRAFT_286194</name>
</gene>
<organism evidence="3 4">
    <name type="scientific">Aspergillus heteromorphus CBS 117.55</name>
    <dbReference type="NCBI Taxonomy" id="1448321"/>
    <lineage>
        <taxon>Eukaryota</taxon>
        <taxon>Fungi</taxon>
        <taxon>Dikarya</taxon>
        <taxon>Ascomycota</taxon>
        <taxon>Pezizomycotina</taxon>
        <taxon>Eurotiomycetes</taxon>
        <taxon>Eurotiomycetidae</taxon>
        <taxon>Eurotiales</taxon>
        <taxon>Aspergillaceae</taxon>
        <taxon>Aspergillus</taxon>
        <taxon>Aspergillus subgen. Circumdati</taxon>
    </lineage>
</organism>
<dbReference type="RefSeq" id="XP_025401729.1">
    <property type="nucleotide sequence ID" value="XM_025539191.1"/>
</dbReference>
<name>A0A317WP68_9EURO</name>
<feature type="signal peptide" evidence="1">
    <location>
        <begin position="1"/>
        <end position="22"/>
    </location>
</feature>
<dbReference type="Proteomes" id="UP000247233">
    <property type="component" value="Unassembled WGS sequence"/>
</dbReference>
<proteinExistence type="predicted"/>
<accession>A0A317WP68</accession>
<comment type="caution">
    <text evidence="3">The sequence shown here is derived from an EMBL/GenBank/DDBJ whole genome shotgun (WGS) entry which is preliminary data.</text>
</comment>
<dbReference type="EMBL" id="MSFL01000005">
    <property type="protein sequence ID" value="PWY88193.1"/>
    <property type="molecule type" value="Genomic_DNA"/>
</dbReference>
<dbReference type="OrthoDB" id="5059029at2759"/>
<dbReference type="VEuPathDB" id="FungiDB:BO70DRAFT_286194"/>
<dbReference type="AlphaFoldDB" id="A0A317WP68"/>
<evidence type="ECO:0000256" key="1">
    <source>
        <dbReference type="SAM" id="SignalP"/>
    </source>
</evidence>
<sequence>MVQFRKIVCGALACLLVAPCHAADNDTYVITTSPIYDTWEDDTGAVNNMTLILGVINADYACNWTSDGTLASTSTSTDTVSLEKRKMITITSVVTTVKFAADIISIAKAVESIYEYIGGIIWVKSDIDTCTLTYGTDMSGDYYYGYAYKATTTDKNCDTTAEKKTIITAVENCAKKLNKKGATVGCCAFSHGGTWSGHLRLSADPSLYPVRTVDC</sequence>
<evidence type="ECO:0000259" key="2">
    <source>
        <dbReference type="Pfam" id="PF20521"/>
    </source>
</evidence>
<reference evidence="3 4" key="1">
    <citation type="submission" date="2016-12" db="EMBL/GenBank/DDBJ databases">
        <title>The genomes of Aspergillus section Nigri reveals drivers in fungal speciation.</title>
        <authorList>
            <consortium name="DOE Joint Genome Institute"/>
            <person name="Vesth T.C."/>
            <person name="Nybo J."/>
            <person name="Theobald S."/>
            <person name="Brandl J."/>
            <person name="Frisvad J.C."/>
            <person name="Nielsen K.F."/>
            <person name="Lyhne E.K."/>
            <person name="Kogle M.E."/>
            <person name="Kuo A."/>
            <person name="Riley R."/>
            <person name="Clum A."/>
            <person name="Nolan M."/>
            <person name="Lipzen A."/>
            <person name="Salamov A."/>
            <person name="Henrissat B."/>
            <person name="Wiebenga A."/>
            <person name="De Vries R.P."/>
            <person name="Grigoriev I.V."/>
            <person name="Mortensen U.H."/>
            <person name="Andersen M.R."/>
            <person name="Baker S.E."/>
        </authorList>
    </citation>
    <scope>NUCLEOTIDE SEQUENCE [LARGE SCALE GENOMIC DNA]</scope>
    <source>
        <strain evidence="3 4">CBS 117.55</strain>
    </source>
</reference>
<dbReference type="InterPro" id="IPR046624">
    <property type="entry name" value="CSS2_C"/>
</dbReference>